<evidence type="ECO:0000313" key="2">
    <source>
        <dbReference type="EMBL" id="MSU06073.1"/>
    </source>
</evidence>
<keyword evidence="1" id="KW-1133">Transmembrane helix</keyword>
<proteinExistence type="predicted"/>
<dbReference type="AlphaFoldDB" id="A0A7X2PBZ8"/>
<accession>A0A7X2PBZ8</accession>
<evidence type="ECO:0000313" key="3">
    <source>
        <dbReference type="Proteomes" id="UP000460549"/>
    </source>
</evidence>
<feature type="transmembrane region" description="Helical" evidence="1">
    <location>
        <begin position="163"/>
        <end position="183"/>
    </location>
</feature>
<keyword evidence="3" id="KW-1185">Reference proteome</keyword>
<keyword evidence="1" id="KW-0472">Membrane</keyword>
<feature type="transmembrane region" description="Helical" evidence="1">
    <location>
        <begin position="125"/>
        <end position="143"/>
    </location>
</feature>
<dbReference type="RefSeq" id="WP_154425049.1">
    <property type="nucleotide sequence ID" value="NZ_VUNN01000006.1"/>
</dbReference>
<sequence length="202" mass="23369">MEKRKDDPYRIKTEAVEDLVGATPENTPHYSEEELKKYRTKSKLHISGTSKALLMKLWFSGAVCYFFIWGLGLYIGSTLDLFFVTAIGMGFVKDILENNALRWIANPPRSNDKWMMFPEKRYRSLIFNVLYSFLVMFCVMMTYEGVNGAFGTITGQTDVVLFGIEPVTFAVIYLLFDLFFLWIKRQFSKIIADAKRKVEKGD</sequence>
<protein>
    <submittedName>
        <fullName evidence="2">Uncharacterized protein</fullName>
    </submittedName>
</protein>
<organism evidence="2 3">
    <name type="scientific">Bullifex porci</name>
    <dbReference type="NCBI Taxonomy" id="2606638"/>
    <lineage>
        <taxon>Bacteria</taxon>
        <taxon>Pseudomonadati</taxon>
        <taxon>Spirochaetota</taxon>
        <taxon>Spirochaetia</taxon>
        <taxon>Spirochaetales</taxon>
        <taxon>Spirochaetaceae</taxon>
        <taxon>Bullifex</taxon>
    </lineage>
</organism>
<comment type="caution">
    <text evidence="2">The sequence shown here is derived from an EMBL/GenBank/DDBJ whole genome shotgun (WGS) entry which is preliminary data.</text>
</comment>
<reference evidence="2 3" key="1">
    <citation type="submission" date="2019-08" db="EMBL/GenBank/DDBJ databases">
        <title>In-depth cultivation of the pig gut microbiome towards novel bacterial diversity and tailored functional studies.</title>
        <authorList>
            <person name="Wylensek D."/>
            <person name="Hitch T.C.A."/>
            <person name="Clavel T."/>
        </authorList>
    </citation>
    <scope>NUCLEOTIDE SEQUENCE [LARGE SCALE GENOMIC DNA]</scope>
    <source>
        <strain evidence="2 3">NM-380-WT-3C1</strain>
    </source>
</reference>
<feature type="transmembrane region" description="Helical" evidence="1">
    <location>
        <begin position="53"/>
        <end position="75"/>
    </location>
</feature>
<dbReference type="EMBL" id="VUNN01000006">
    <property type="protein sequence ID" value="MSU06073.1"/>
    <property type="molecule type" value="Genomic_DNA"/>
</dbReference>
<dbReference type="Proteomes" id="UP000460549">
    <property type="component" value="Unassembled WGS sequence"/>
</dbReference>
<gene>
    <name evidence="2" type="ORF">FYJ80_04695</name>
</gene>
<name>A0A7X2PBZ8_9SPIO</name>
<keyword evidence="1" id="KW-0812">Transmembrane</keyword>
<evidence type="ECO:0000256" key="1">
    <source>
        <dbReference type="SAM" id="Phobius"/>
    </source>
</evidence>
<feature type="transmembrane region" description="Helical" evidence="1">
    <location>
        <begin position="81"/>
        <end position="104"/>
    </location>
</feature>